<evidence type="ECO:0000259" key="5">
    <source>
        <dbReference type="Pfam" id="PF01494"/>
    </source>
</evidence>
<dbReference type="PANTHER" id="PTHR43004:SF20">
    <property type="entry name" value="2-MONOOXYGENASE, PUTATIVE (AFU_ORTHOLOGUE AFUA_1G13660)-RELATED"/>
    <property type="match status" value="1"/>
</dbReference>
<dbReference type="SUPFAM" id="SSF54373">
    <property type="entry name" value="FAD-linked reductases, C-terminal domain"/>
    <property type="match status" value="1"/>
</dbReference>
<gene>
    <name evidence="7" type="ORF">FIBSPDRAFT_773693</name>
</gene>
<dbReference type="InterPro" id="IPR012941">
    <property type="entry name" value="Phe_hydrox_C_dim_dom"/>
</dbReference>
<organism evidence="7 8">
    <name type="scientific">Athelia psychrophila</name>
    <dbReference type="NCBI Taxonomy" id="1759441"/>
    <lineage>
        <taxon>Eukaryota</taxon>
        <taxon>Fungi</taxon>
        <taxon>Dikarya</taxon>
        <taxon>Basidiomycota</taxon>
        <taxon>Agaricomycotina</taxon>
        <taxon>Agaricomycetes</taxon>
        <taxon>Agaricomycetidae</taxon>
        <taxon>Atheliales</taxon>
        <taxon>Atheliaceae</taxon>
        <taxon>Athelia</taxon>
    </lineage>
</organism>
<keyword evidence="2" id="KW-0285">Flavoprotein</keyword>
<keyword evidence="4" id="KW-0560">Oxidoreductase</keyword>
<evidence type="ECO:0000256" key="4">
    <source>
        <dbReference type="ARBA" id="ARBA00023002"/>
    </source>
</evidence>
<dbReference type="Pfam" id="PF01494">
    <property type="entry name" value="FAD_binding_3"/>
    <property type="match status" value="1"/>
</dbReference>
<name>A0A166VXX7_9AGAM</name>
<dbReference type="InterPro" id="IPR036249">
    <property type="entry name" value="Thioredoxin-like_sf"/>
</dbReference>
<comment type="similarity">
    <text evidence="1">Belongs to the PheA/TfdB FAD monooxygenase family.</text>
</comment>
<evidence type="ECO:0008006" key="9">
    <source>
        <dbReference type="Google" id="ProtNLM"/>
    </source>
</evidence>
<keyword evidence="3" id="KW-0274">FAD</keyword>
<dbReference type="Gene3D" id="3.30.9.10">
    <property type="entry name" value="D-Amino Acid Oxidase, subunit A, domain 2"/>
    <property type="match status" value="1"/>
</dbReference>
<sequence length="608" mass="66748">MPTSPNESNVDVLVVGAGPAGLMFSHALAKAGINVRVVEKRAEQIAAGQADGVNARSMEILQSYGLAERLLREANQIHQIVFYNPSARGGIERVATVPQNAMTTSRYSFGVTLHQGAIEAIFLDAMKDLGLTVERQTVPVSMHMSKDEAELNDPSAYPVKVVLQKLNALPNEVATETVHAKFVIGADGAHSWVRKSLEIEMEGSQTEYKWGVVDMVSDTDIPDMRSVCIIHSDNGSCFIIPREGDALRLYVQLSDADVMDPSTGRVDPTKIGPTEIFEVARKSLHPYKIATPKEFGWSTVYIIGQRVAAQYSTNNRVFIVGDACHTHSPQAGQGMNASMADSHNLAWKLAQVLRGSADISLLKTYEIERRKFALDLISFDREYAALASSKVSHEEFFQAFEKHVTFTSGLTIQYADSAIVNSTHQSAAKHIIIGQRISPQVLLRVADARPYELHDLIIADTRFKLLVFTGDTSPGQSSQGARVERLAEELHGVLAQLGTDGGWERIVDDITISSRRLANMDYTDVPELLRSHWSKVFVDDVDLAGQHRGSGKAYENFGIQAEGVVVVVRPDGHVGAIFPFDAMQDARVYFAGFMRTKNVQLGDGCSKY</sequence>
<evidence type="ECO:0000256" key="2">
    <source>
        <dbReference type="ARBA" id="ARBA00022630"/>
    </source>
</evidence>
<dbReference type="Pfam" id="PF07976">
    <property type="entry name" value="Phe_hydrox_dim"/>
    <property type="match status" value="1"/>
</dbReference>
<feature type="domain" description="Phenol hydroxylase-like C-terminal dimerisation" evidence="6">
    <location>
        <begin position="412"/>
        <end position="597"/>
    </location>
</feature>
<keyword evidence="8" id="KW-1185">Reference proteome</keyword>
<evidence type="ECO:0000259" key="6">
    <source>
        <dbReference type="Pfam" id="PF07976"/>
    </source>
</evidence>
<evidence type="ECO:0000313" key="8">
    <source>
        <dbReference type="Proteomes" id="UP000076532"/>
    </source>
</evidence>
<protein>
    <recommendedName>
        <fullName evidence="9">FAD binding domain-containing protein</fullName>
    </recommendedName>
</protein>
<dbReference type="SUPFAM" id="SSF52833">
    <property type="entry name" value="Thioredoxin-like"/>
    <property type="match status" value="1"/>
</dbReference>
<proteinExistence type="inferred from homology"/>
<dbReference type="InterPro" id="IPR038220">
    <property type="entry name" value="PHOX_C_sf"/>
</dbReference>
<dbReference type="AlphaFoldDB" id="A0A166VXX7"/>
<reference evidence="7 8" key="1">
    <citation type="journal article" date="2016" name="Mol. Biol. Evol.">
        <title>Comparative Genomics of Early-Diverging Mushroom-Forming Fungi Provides Insights into the Origins of Lignocellulose Decay Capabilities.</title>
        <authorList>
            <person name="Nagy L.G."/>
            <person name="Riley R."/>
            <person name="Tritt A."/>
            <person name="Adam C."/>
            <person name="Daum C."/>
            <person name="Floudas D."/>
            <person name="Sun H."/>
            <person name="Yadav J.S."/>
            <person name="Pangilinan J."/>
            <person name="Larsson K.H."/>
            <person name="Matsuura K."/>
            <person name="Barry K."/>
            <person name="Labutti K."/>
            <person name="Kuo R."/>
            <person name="Ohm R.A."/>
            <person name="Bhattacharya S.S."/>
            <person name="Shirouzu T."/>
            <person name="Yoshinaga Y."/>
            <person name="Martin F.M."/>
            <person name="Grigoriev I.V."/>
            <person name="Hibbett D.S."/>
        </authorList>
    </citation>
    <scope>NUCLEOTIDE SEQUENCE [LARGE SCALE GENOMIC DNA]</scope>
    <source>
        <strain evidence="7 8">CBS 109695</strain>
    </source>
</reference>
<dbReference type="Proteomes" id="UP000076532">
    <property type="component" value="Unassembled WGS sequence"/>
</dbReference>
<dbReference type="EMBL" id="KV417483">
    <property type="protein sequence ID" value="KZP33175.1"/>
    <property type="molecule type" value="Genomic_DNA"/>
</dbReference>
<dbReference type="STRING" id="436010.A0A166VXX7"/>
<dbReference type="InterPro" id="IPR036188">
    <property type="entry name" value="FAD/NAD-bd_sf"/>
</dbReference>
<dbReference type="GO" id="GO:0016709">
    <property type="term" value="F:oxidoreductase activity, acting on paired donors, with incorporation or reduction of molecular oxygen, NAD(P)H as one donor, and incorporation of one atom of oxygen"/>
    <property type="evidence" value="ECO:0007669"/>
    <property type="project" value="UniProtKB-ARBA"/>
</dbReference>
<dbReference type="OrthoDB" id="1716816at2759"/>
<dbReference type="PRINTS" id="PR00420">
    <property type="entry name" value="RNGMNOXGNASE"/>
</dbReference>
<dbReference type="InterPro" id="IPR050641">
    <property type="entry name" value="RIFMO-like"/>
</dbReference>
<dbReference type="PANTHER" id="PTHR43004">
    <property type="entry name" value="TRK SYSTEM POTASSIUM UPTAKE PROTEIN"/>
    <property type="match status" value="1"/>
</dbReference>
<evidence type="ECO:0000256" key="3">
    <source>
        <dbReference type="ARBA" id="ARBA00022827"/>
    </source>
</evidence>
<dbReference type="Gene3D" id="3.50.50.60">
    <property type="entry name" value="FAD/NAD(P)-binding domain"/>
    <property type="match status" value="1"/>
</dbReference>
<dbReference type="Gene3D" id="3.40.30.20">
    <property type="match status" value="1"/>
</dbReference>
<dbReference type="InterPro" id="IPR002938">
    <property type="entry name" value="FAD-bd"/>
</dbReference>
<dbReference type="SUPFAM" id="SSF51905">
    <property type="entry name" value="FAD/NAD(P)-binding domain"/>
    <property type="match status" value="1"/>
</dbReference>
<accession>A0A166VXX7</accession>
<dbReference type="CDD" id="cd02979">
    <property type="entry name" value="PHOX_C"/>
    <property type="match status" value="1"/>
</dbReference>
<dbReference type="GO" id="GO:0071949">
    <property type="term" value="F:FAD binding"/>
    <property type="evidence" value="ECO:0007669"/>
    <property type="project" value="InterPro"/>
</dbReference>
<evidence type="ECO:0000256" key="1">
    <source>
        <dbReference type="ARBA" id="ARBA00007801"/>
    </source>
</evidence>
<evidence type="ECO:0000313" key="7">
    <source>
        <dbReference type="EMBL" id="KZP33175.1"/>
    </source>
</evidence>
<feature type="domain" description="FAD-binding" evidence="5">
    <location>
        <begin position="10"/>
        <end position="378"/>
    </location>
</feature>